<reference evidence="16 17" key="1">
    <citation type="journal article" date="2023" name="BMC Biol.">
        <title>The compact genome of the sponge Oopsacas minuta (Hexactinellida) is lacking key metazoan core genes.</title>
        <authorList>
            <person name="Santini S."/>
            <person name="Schenkelaars Q."/>
            <person name="Jourda C."/>
            <person name="Duchesne M."/>
            <person name="Belahbib H."/>
            <person name="Rocher C."/>
            <person name="Selva M."/>
            <person name="Riesgo A."/>
            <person name="Vervoort M."/>
            <person name="Leys S.P."/>
            <person name="Kodjabachian L."/>
            <person name="Le Bivic A."/>
            <person name="Borchiellini C."/>
            <person name="Claverie J.M."/>
            <person name="Renard E."/>
        </authorList>
    </citation>
    <scope>NUCLEOTIDE SEQUENCE [LARGE SCALE GENOMIC DNA]</scope>
    <source>
        <strain evidence="16">SPO-2</strain>
    </source>
</reference>
<evidence type="ECO:0000256" key="4">
    <source>
        <dbReference type="ARBA" id="ARBA00022614"/>
    </source>
</evidence>
<evidence type="ECO:0000256" key="14">
    <source>
        <dbReference type="SAM" id="Phobius"/>
    </source>
</evidence>
<evidence type="ECO:0000256" key="11">
    <source>
        <dbReference type="ARBA" id="ARBA00023170"/>
    </source>
</evidence>
<keyword evidence="11" id="KW-0675">Receptor</keyword>
<dbReference type="SMART" id="SM00369">
    <property type="entry name" value="LRR_TYP"/>
    <property type="match status" value="4"/>
</dbReference>
<keyword evidence="12" id="KW-0325">Glycoprotein</keyword>
<dbReference type="InterPro" id="IPR001611">
    <property type="entry name" value="Leu-rich_rpt"/>
</dbReference>
<protein>
    <submittedName>
        <fullName evidence="16">Fibrillin-3-like</fullName>
    </submittedName>
</protein>
<sequence length="651" mass="73880">MSDCNNGAGYCDFYSSYLRCYISNNETQFVKSLLSYCSGQSTAFVSIYVYKNYVSTAYGNLIIDIELASNIQYLRIYNYEDQDNIRLTTSSQNTGLTRIGVSSSYHIQLESGNFFNYFTSLKSISMGYCITIETPSFTNLQYLTYLYVRIGSSTRTFDNTIVRGLSNLIYLRFPNSGISSITKGAFDGLNSLTYLSFEDNKLSIIEDGTFSELSSLERLYLQNNGIKIISNIVFEGLTELTELRLDENPGFPIEALIHTRSLRSLEYVNLQYNDYHTLDPYVFQQLKLLSRIYLNNPFICDCRLQWTSIVSQYGINIYNGLCSEPNNFLLKYITNPQLYTNCSQTESYQCFDKSITCPSNQVCHNTQDGYLCSCPRGYSLHNSGECRDFDECDEETECEHTCVNTEGSYHCGCEEGYKLATNGYDCEDVNECQELNGGCQFGCRNSIGSYQCFCEYGHKLYNETQCAESIECELMGDDCINPIESGYICKGGFNLSIFNLSCPNVNSQENIPQNNTIHQSCESATTFRPVQTPTQTKWEFLPLAVVGISFVFNIFTTIVIITLLIIIIYIVRKSKNKTSNPSDKDTKTQMKLKYFNNESIYNSIDEQPQADNSRNTAAFEASPMLGKYQNLAVPQSYPAKLQDETADYQTL</sequence>
<dbReference type="GO" id="GO:0006897">
    <property type="term" value="P:endocytosis"/>
    <property type="evidence" value="ECO:0007669"/>
    <property type="project" value="UniProtKB-KW"/>
</dbReference>
<evidence type="ECO:0000259" key="15">
    <source>
        <dbReference type="PROSITE" id="PS50026"/>
    </source>
</evidence>
<accession>A0AAV7JGE5</accession>
<dbReference type="Proteomes" id="UP001165289">
    <property type="component" value="Unassembled WGS sequence"/>
</dbReference>
<dbReference type="InterPro" id="IPR050751">
    <property type="entry name" value="ECM_structural_protein"/>
</dbReference>
<dbReference type="GO" id="GO:0005509">
    <property type="term" value="F:calcium ion binding"/>
    <property type="evidence" value="ECO:0007669"/>
    <property type="project" value="InterPro"/>
</dbReference>
<dbReference type="InterPro" id="IPR003591">
    <property type="entry name" value="Leu-rich_rpt_typical-subtyp"/>
</dbReference>
<dbReference type="InterPro" id="IPR001881">
    <property type="entry name" value="EGF-like_Ca-bd_dom"/>
</dbReference>
<dbReference type="InterPro" id="IPR032675">
    <property type="entry name" value="LRR_dom_sf"/>
</dbReference>
<dbReference type="SUPFAM" id="SSF52058">
    <property type="entry name" value="L domain-like"/>
    <property type="match status" value="1"/>
</dbReference>
<dbReference type="PROSITE" id="PS50026">
    <property type="entry name" value="EGF_3"/>
    <property type="match status" value="2"/>
</dbReference>
<dbReference type="PANTHER" id="PTHR24034:SF200">
    <property type="entry name" value="EGF-LIKE AND EMI DOMAIN-CONTAINING PROTEIN 1"/>
    <property type="match status" value="1"/>
</dbReference>
<feature type="domain" description="EGF-like" evidence="15">
    <location>
        <begin position="346"/>
        <end position="384"/>
    </location>
</feature>
<evidence type="ECO:0000256" key="2">
    <source>
        <dbReference type="ARBA" id="ARBA00022536"/>
    </source>
</evidence>
<dbReference type="EMBL" id="JAKMXF010000336">
    <property type="protein sequence ID" value="KAI6647881.1"/>
    <property type="molecule type" value="Genomic_DNA"/>
</dbReference>
<keyword evidence="17" id="KW-1185">Reference proteome</keyword>
<proteinExistence type="predicted"/>
<dbReference type="SMART" id="SM00181">
    <property type="entry name" value="EGF"/>
    <property type="match status" value="3"/>
</dbReference>
<name>A0AAV7JGE5_9METZ</name>
<dbReference type="InterPro" id="IPR018097">
    <property type="entry name" value="EGF_Ca-bd_CS"/>
</dbReference>
<dbReference type="SMART" id="SM00179">
    <property type="entry name" value="EGF_CA"/>
    <property type="match status" value="3"/>
</dbReference>
<evidence type="ECO:0000256" key="9">
    <source>
        <dbReference type="ARBA" id="ARBA00023136"/>
    </source>
</evidence>
<keyword evidence="4" id="KW-0433">Leucine-rich repeat</keyword>
<evidence type="ECO:0000313" key="16">
    <source>
        <dbReference type="EMBL" id="KAI6647881.1"/>
    </source>
</evidence>
<dbReference type="PROSITE" id="PS01187">
    <property type="entry name" value="EGF_CA"/>
    <property type="match status" value="2"/>
</dbReference>
<keyword evidence="2 13" id="KW-0245">EGF-like domain</keyword>
<comment type="caution">
    <text evidence="16">The sequence shown here is derived from an EMBL/GenBank/DDBJ whole genome shotgun (WGS) entry which is preliminary data.</text>
</comment>
<feature type="domain" description="EGF-like" evidence="15">
    <location>
        <begin position="388"/>
        <end position="427"/>
    </location>
</feature>
<dbReference type="PROSITE" id="PS51450">
    <property type="entry name" value="LRR"/>
    <property type="match status" value="1"/>
</dbReference>
<dbReference type="InterPro" id="IPR000152">
    <property type="entry name" value="EGF-type_Asp/Asn_hydroxyl_site"/>
</dbReference>
<gene>
    <name evidence="16" type="ORF">LOD99_8468</name>
</gene>
<dbReference type="InterPro" id="IPR049883">
    <property type="entry name" value="NOTCH1_EGF-like"/>
</dbReference>
<dbReference type="Pfam" id="PF07645">
    <property type="entry name" value="EGF_CA"/>
    <property type="match status" value="3"/>
</dbReference>
<dbReference type="SMART" id="SM00365">
    <property type="entry name" value="LRR_SD22"/>
    <property type="match status" value="2"/>
</dbReference>
<dbReference type="CDD" id="cd00054">
    <property type="entry name" value="EGF_CA"/>
    <property type="match status" value="3"/>
</dbReference>
<evidence type="ECO:0000313" key="17">
    <source>
        <dbReference type="Proteomes" id="UP001165289"/>
    </source>
</evidence>
<dbReference type="GO" id="GO:0016020">
    <property type="term" value="C:membrane"/>
    <property type="evidence" value="ECO:0007669"/>
    <property type="project" value="UniProtKB-SubCell"/>
</dbReference>
<keyword evidence="5 14" id="KW-0812">Transmembrane</keyword>
<evidence type="ECO:0000256" key="6">
    <source>
        <dbReference type="ARBA" id="ARBA00022737"/>
    </source>
</evidence>
<evidence type="ECO:0000256" key="12">
    <source>
        <dbReference type="ARBA" id="ARBA00023180"/>
    </source>
</evidence>
<keyword evidence="3" id="KW-0254">Endocytosis</keyword>
<evidence type="ECO:0000256" key="5">
    <source>
        <dbReference type="ARBA" id="ARBA00022692"/>
    </source>
</evidence>
<dbReference type="Pfam" id="PF13855">
    <property type="entry name" value="LRR_8"/>
    <property type="match status" value="1"/>
</dbReference>
<dbReference type="FunFam" id="2.10.25.10:FF:000009">
    <property type="entry name" value="Low-density lipoprotein receptor isoform 1"/>
    <property type="match status" value="1"/>
</dbReference>
<dbReference type="SUPFAM" id="SSF57184">
    <property type="entry name" value="Growth factor receptor domain"/>
    <property type="match status" value="1"/>
</dbReference>
<dbReference type="AlphaFoldDB" id="A0AAV7JGE5"/>
<keyword evidence="10 13" id="KW-1015">Disulfide bond</keyword>
<dbReference type="PANTHER" id="PTHR24034">
    <property type="entry name" value="EGF-LIKE DOMAIN-CONTAINING PROTEIN"/>
    <property type="match status" value="1"/>
</dbReference>
<comment type="subcellular location">
    <subcellularLocation>
        <location evidence="1">Membrane</location>
        <topology evidence="1">Single-pass type I membrane protein</topology>
    </subcellularLocation>
</comment>
<dbReference type="PROSITE" id="PS00010">
    <property type="entry name" value="ASX_HYDROXYL"/>
    <property type="match status" value="2"/>
</dbReference>
<evidence type="ECO:0000256" key="3">
    <source>
        <dbReference type="ARBA" id="ARBA00022583"/>
    </source>
</evidence>
<dbReference type="InterPro" id="IPR009030">
    <property type="entry name" value="Growth_fac_rcpt_cys_sf"/>
</dbReference>
<evidence type="ECO:0000256" key="1">
    <source>
        <dbReference type="ARBA" id="ARBA00004479"/>
    </source>
</evidence>
<keyword evidence="9 14" id="KW-0472">Membrane</keyword>
<dbReference type="Gene3D" id="2.10.25.10">
    <property type="entry name" value="Laminin"/>
    <property type="match status" value="3"/>
</dbReference>
<comment type="caution">
    <text evidence="13">Lacks conserved residue(s) required for the propagation of feature annotation.</text>
</comment>
<evidence type="ECO:0000256" key="8">
    <source>
        <dbReference type="ARBA" id="ARBA00022989"/>
    </source>
</evidence>
<dbReference type="InterPro" id="IPR000742">
    <property type="entry name" value="EGF"/>
</dbReference>
<evidence type="ECO:0000256" key="10">
    <source>
        <dbReference type="ARBA" id="ARBA00023157"/>
    </source>
</evidence>
<dbReference type="Gene3D" id="3.80.10.10">
    <property type="entry name" value="Ribonuclease Inhibitor"/>
    <property type="match status" value="2"/>
</dbReference>
<dbReference type="PROSITE" id="PS01186">
    <property type="entry name" value="EGF_2"/>
    <property type="match status" value="1"/>
</dbReference>
<evidence type="ECO:0000256" key="13">
    <source>
        <dbReference type="PROSITE-ProRule" id="PRU00076"/>
    </source>
</evidence>
<feature type="disulfide bond" evidence="13">
    <location>
        <begin position="392"/>
        <end position="402"/>
    </location>
</feature>
<keyword evidence="6" id="KW-0677">Repeat</keyword>
<organism evidence="16 17">
    <name type="scientific">Oopsacas minuta</name>
    <dbReference type="NCBI Taxonomy" id="111878"/>
    <lineage>
        <taxon>Eukaryota</taxon>
        <taxon>Metazoa</taxon>
        <taxon>Porifera</taxon>
        <taxon>Hexactinellida</taxon>
        <taxon>Hexasterophora</taxon>
        <taxon>Lyssacinosida</taxon>
        <taxon>Leucopsacidae</taxon>
        <taxon>Oopsacas</taxon>
    </lineage>
</organism>
<keyword evidence="7" id="KW-0524">Neurogenesis</keyword>
<keyword evidence="8 14" id="KW-1133">Transmembrane helix</keyword>
<feature type="transmembrane region" description="Helical" evidence="14">
    <location>
        <begin position="540"/>
        <end position="571"/>
    </location>
</feature>
<evidence type="ECO:0000256" key="7">
    <source>
        <dbReference type="ARBA" id="ARBA00022902"/>
    </source>
</evidence>